<sequence>MGAKGPLTGLGVGLGVCALALGMMTYQLVTQTTTLLGGPGCAEGEMTPSGITEQAGVTDLAEDEIPADMLELYRDAAEEWGMDWALLAAVGWQESRHGTDPLSEVENDKEALGPMQFTPPAWVDHGLRWGDKTGEEGKPSLDERLDADTSVWSAAHKLTDQGANTDLEMALVKYYGANTDGYVDTVLEKADEYRDGDFTPAGGGDIVVASVDCPDGTGTPGQAPDYDVGDLSGQTHLEPCPIDNEPFATGPITPLTCAAHRTIVANFRDYLTNSGNCKRDFDDGGEHFHGRACDYMTSPIGVYSSGNDEQKGIRITEFVMNNHAQLGVKYIIWYQSIWHPDRNSCNSGSTAYYANVPNMSYGIWCGMSDRGSVTQNHYDHVHVSFIE</sequence>
<geneLocation type="plasmid" evidence="2 3">
    <name>unnamed4</name>
</geneLocation>
<dbReference type="InterPro" id="IPR023346">
    <property type="entry name" value="Lysozyme-like_dom_sf"/>
</dbReference>
<keyword evidence="2" id="KW-0614">Plasmid</keyword>
<evidence type="ECO:0000313" key="2">
    <source>
        <dbReference type="EMBL" id="QUX26426.1"/>
    </source>
</evidence>
<keyword evidence="3" id="KW-1185">Reference proteome</keyword>
<evidence type="ECO:0000259" key="1">
    <source>
        <dbReference type="Pfam" id="PF26571"/>
    </source>
</evidence>
<dbReference type="Proteomes" id="UP000676079">
    <property type="component" value="Plasmid unnamed4"/>
</dbReference>
<feature type="domain" description="ARB-07466-like C-terminal" evidence="1">
    <location>
        <begin position="250"/>
        <end position="378"/>
    </location>
</feature>
<evidence type="ECO:0000313" key="3">
    <source>
        <dbReference type="Proteomes" id="UP000676079"/>
    </source>
</evidence>
<protein>
    <submittedName>
        <fullName evidence="2">Transglycosylase SLT domain-containing protein</fullName>
    </submittedName>
</protein>
<dbReference type="RefSeq" id="WP_220566005.1">
    <property type="nucleotide sequence ID" value="NZ_CP074136.1"/>
</dbReference>
<organism evidence="2 3">
    <name type="scientific">Nocardiopsis changdeensis</name>
    <dbReference type="NCBI Taxonomy" id="2831969"/>
    <lineage>
        <taxon>Bacteria</taxon>
        <taxon>Bacillati</taxon>
        <taxon>Actinomycetota</taxon>
        <taxon>Actinomycetes</taxon>
        <taxon>Streptosporangiales</taxon>
        <taxon>Nocardiopsidaceae</taxon>
        <taxon>Nocardiopsis</taxon>
    </lineage>
</organism>
<reference evidence="3" key="1">
    <citation type="submission" date="2021-05" db="EMBL/GenBank/DDBJ databases">
        <title>Direct Submission.</title>
        <authorList>
            <person name="Li K."/>
            <person name="Gao J."/>
        </authorList>
    </citation>
    <scope>NUCLEOTIDE SEQUENCE [LARGE SCALE GENOMIC DNA]</scope>
    <source>
        <strain evidence="3">Mg02</strain>
        <plasmid evidence="3">unnamed4</plasmid>
    </source>
</reference>
<dbReference type="SUPFAM" id="SSF53955">
    <property type="entry name" value="Lysozyme-like"/>
    <property type="match status" value="1"/>
</dbReference>
<name>A0A975QAM6_9ACTN</name>
<gene>
    <name evidence="2" type="ORF">KGD84_32525</name>
</gene>
<accession>A0A975QAM6</accession>
<dbReference type="Pfam" id="PF26571">
    <property type="entry name" value="VldE"/>
    <property type="match status" value="1"/>
</dbReference>
<dbReference type="InterPro" id="IPR058593">
    <property type="entry name" value="ARB_07466-like_C"/>
</dbReference>
<dbReference type="EMBL" id="CP074136">
    <property type="protein sequence ID" value="QUX26426.1"/>
    <property type="molecule type" value="Genomic_DNA"/>
</dbReference>
<dbReference type="Gene3D" id="1.10.530.10">
    <property type="match status" value="1"/>
</dbReference>
<proteinExistence type="predicted"/>